<evidence type="ECO:0008006" key="3">
    <source>
        <dbReference type="Google" id="ProtNLM"/>
    </source>
</evidence>
<dbReference type="RefSeq" id="WP_118004431.1">
    <property type="nucleotide sequence ID" value="NZ_QRXF01000020.1"/>
</dbReference>
<accession>A0A412Q0T9</accession>
<sequence>MKTLSAREYLGQLQELDTNINQDLERLEDMKTNACSTGGIDYSAERVQTSPSGDSLCKAVTNYVDFNEQINREIDKFSDAKEQIIKQIRGLHNARYSQVLFKVYVQFKSLKVASGEMGMSYQYVRNLHKKALTRFEETYDDLHYLT</sequence>
<evidence type="ECO:0000313" key="1">
    <source>
        <dbReference type="EMBL" id="RGT78861.1"/>
    </source>
</evidence>
<reference evidence="1 2" key="1">
    <citation type="submission" date="2018-08" db="EMBL/GenBank/DDBJ databases">
        <title>A genome reference for cultivated species of the human gut microbiota.</title>
        <authorList>
            <person name="Zou Y."/>
            <person name="Xue W."/>
            <person name="Luo G."/>
        </authorList>
    </citation>
    <scope>NUCLEOTIDE SEQUENCE [LARGE SCALE GENOMIC DNA]</scope>
    <source>
        <strain evidence="1 2">AF18-16LB</strain>
    </source>
</reference>
<organism evidence="1 2">
    <name type="scientific">Agathobacter rectalis</name>
    <dbReference type="NCBI Taxonomy" id="39491"/>
    <lineage>
        <taxon>Bacteria</taxon>
        <taxon>Bacillati</taxon>
        <taxon>Bacillota</taxon>
        <taxon>Clostridia</taxon>
        <taxon>Lachnospirales</taxon>
        <taxon>Lachnospiraceae</taxon>
        <taxon>Agathobacter</taxon>
    </lineage>
</organism>
<protein>
    <recommendedName>
        <fullName evidence="3">DUF1492 domain-containing protein</fullName>
    </recommendedName>
</protein>
<dbReference type="SUPFAM" id="SSF88659">
    <property type="entry name" value="Sigma3 and sigma4 domains of RNA polymerase sigma factors"/>
    <property type="match status" value="1"/>
</dbReference>
<proteinExistence type="predicted"/>
<dbReference type="Proteomes" id="UP000284296">
    <property type="component" value="Unassembled WGS sequence"/>
</dbReference>
<gene>
    <name evidence="1" type="ORF">DWX06_13635</name>
</gene>
<dbReference type="InterPro" id="IPR013324">
    <property type="entry name" value="RNA_pol_sigma_r3/r4-like"/>
</dbReference>
<dbReference type="EMBL" id="QRXG01000031">
    <property type="protein sequence ID" value="RGT78861.1"/>
    <property type="molecule type" value="Genomic_DNA"/>
</dbReference>
<dbReference type="AlphaFoldDB" id="A0A412Q0T9"/>
<name>A0A412Q0T9_9FIRM</name>
<evidence type="ECO:0000313" key="2">
    <source>
        <dbReference type="Proteomes" id="UP000284296"/>
    </source>
</evidence>
<comment type="caution">
    <text evidence="1">The sequence shown here is derived from an EMBL/GenBank/DDBJ whole genome shotgun (WGS) entry which is preliminary data.</text>
</comment>